<evidence type="ECO:0000256" key="1">
    <source>
        <dbReference type="SAM" id="SignalP"/>
    </source>
</evidence>
<dbReference type="Pfam" id="PF14339">
    <property type="entry name" value="DUF4394"/>
    <property type="match status" value="1"/>
</dbReference>
<sequence length="285" mass="28753">MTLPFLYSTAALLFAAPLAGAMTIYGLGTNNHLYRIDTDNPSAAVDVGQISQAGIVDIDFHAANGTLYGITSTGLAYGIDLNSANATLLVTPASSLTGVQDFDFNPAADRMRLSLINGGNLRLVPDFITSPSPAGTSGAIVTDGTYSGAGPGVIIVANAYTNAFDTPGNAGAPHTTTLYSIGSDGILYSHSNGAGPAGSFGVMTAIGSGIGFGLTGNVGFDITAGNLALVNVENNLYSLNLSNGVFTDLPGTVGAPLASIAVPEPSTAILSALAGIALLRRRRRA</sequence>
<comment type="caution">
    <text evidence="3">The sequence shown here is derived from an EMBL/GenBank/DDBJ whole genome shotgun (WGS) entry which is preliminary data.</text>
</comment>
<name>A0ABT3G8M6_9BACT</name>
<dbReference type="InterPro" id="IPR013424">
    <property type="entry name" value="Ice-binding_C"/>
</dbReference>
<reference evidence="3" key="1">
    <citation type="submission" date="2022-10" db="EMBL/GenBank/DDBJ databases">
        <title>Luteolibacter sp. GHJ8, whole genome shotgun sequencing project.</title>
        <authorList>
            <person name="Zhao G."/>
            <person name="Shen L."/>
        </authorList>
    </citation>
    <scope>NUCLEOTIDE SEQUENCE</scope>
    <source>
        <strain evidence="3">GHJ8</strain>
    </source>
</reference>
<keyword evidence="4" id="KW-1185">Reference proteome</keyword>
<dbReference type="NCBIfam" id="TIGR02595">
    <property type="entry name" value="PEP_CTERM"/>
    <property type="match status" value="1"/>
</dbReference>
<dbReference type="InterPro" id="IPR025507">
    <property type="entry name" value="DUF4394"/>
</dbReference>
<evidence type="ECO:0000259" key="2">
    <source>
        <dbReference type="Pfam" id="PF14339"/>
    </source>
</evidence>
<dbReference type="Proteomes" id="UP001165653">
    <property type="component" value="Unassembled WGS sequence"/>
</dbReference>
<feature type="domain" description="DUF4394" evidence="2">
    <location>
        <begin position="33"/>
        <end position="250"/>
    </location>
</feature>
<dbReference type="EMBL" id="JAPDDR010000013">
    <property type="protein sequence ID" value="MCW1916206.1"/>
    <property type="molecule type" value="Genomic_DNA"/>
</dbReference>
<proteinExistence type="predicted"/>
<keyword evidence="1" id="KW-0732">Signal</keyword>
<organism evidence="3 4">
    <name type="scientific">Luteolibacter rhizosphaerae</name>
    <dbReference type="NCBI Taxonomy" id="2989719"/>
    <lineage>
        <taxon>Bacteria</taxon>
        <taxon>Pseudomonadati</taxon>
        <taxon>Verrucomicrobiota</taxon>
        <taxon>Verrucomicrobiia</taxon>
        <taxon>Verrucomicrobiales</taxon>
        <taxon>Verrucomicrobiaceae</taxon>
        <taxon>Luteolibacter</taxon>
    </lineage>
</organism>
<dbReference type="RefSeq" id="WP_264515776.1">
    <property type="nucleotide sequence ID" value="NZ_JAPDDR010000013.1"/>
</dbReference>
<evidence type="ECO:0000313" key="4">
    <source>
        <dbReference type="Proteomes" id="UP001165653"/>
    </source>
</evidence>
<feature type="chain" id="PRO_5047176019" evidence="1">
    <location>
        <begin position="22"/>
        <end position="285"/>
    </location>
</feature>
<protein>
    <submittedName>
        <fullName evidence="3">DUF4394 domain-containing protein</fullName>
    </submittedName>
</protein>
<accession>A0ABT3G8M6</accession>
<gene>
    <name evidence="3" type="ORF">OJ996_21630</name>
</gene>
<evidence type="ECO:0000313" key="3">
    <source>
        <dbReference type="EMBL" id="MCW1916206.1"/>
    </source>
</evidence>
<feature type="signal peptide" evidence="1">
    <location>
        <begin position="1"/>
        <end position="21"/>
    </location>
</feature>